<organism evidence="3 4">
    <name type="scientific">Corynebacterium lizhenjunii</name>
    <dbReference type="NCBI Taxonomy" id="2709394"/>
    <lineage>
        <taxon>Bacteria</taxon>
        <taxon>Bacillati</taxon>
        <taxon>Actinomycetota</taxon>
        <taxon>Actinomycetes</taxon>
        <taxon>Mycobacteriales</taxon>
        <taxon>Corynebacteriaceae</taxon>
        <taxon>Corynebacterium</taxon>
    </lineage>
</organism>
<dbReference type="PANTHER" id="PTHR11014:SF63">
    <property type="entry name" value="METALLOPEPTIDASE, PUTATIVE (AFU_ORTHOLOGUE AFUA_6G09600)-RELATED"/>
    <property type="match status" value="1"/>
</dbReference>
<dbReference type="RefSeq" id="WP_165006906.1">
    <property type="nucleotide sequence ID" value="NZ_CP064954.1"/>
</dbReference>
<dbReference type="GO" id="GO:0046872">
    <property type="term" value="F:metal ion binding"/>
    <property type="evidence" value="ECO:0007669"/>
    <property type="project" value="UniProtKB-KW"/>
</dbReference>
<feature type="binding site" evidence="1">
    <location>
        <position position="115"/>
    </location>
    <ligand>
        <name>Mn(2+)</name>
        <dbReference type="ChEBI" id="CHEBI:29035"/>
        <label>2</label>
    </ligand>
</feature>
<dbReference type="Pfam" id="PF01546">
    <property type="entry name" value="Peptidase_M20"/>
    <property type="match status" value="1"/>
</dbReference>
<feature type="binding site" evidence="1">
    <location>
        <position position="117"/>
    </location>
    <ligand>
        <name>Mn(2+)</name>
        <dbReference type="ChEBI" id="CHEBI:29035"/>
        <label>2</label>
    </ligand>
</feature>
<dbReference type="InterPro" id="IPR011650">
    <property type="entry name" value="Peptidase_M20_dimer"/>
</dbReference>
<feature type="domain" description="Peptidase M20 dimerisation" evidence="2">
    <location>
        <begin position="199"/>
        <end position="295"/>
    </location>
</feature>
<comment type="cofactor">
    <cofactor evidence="1">
        <name>Mn(2+)</name>
        <dbReference type="ChEBI" id="CHEBI:29035"/>
    </cofactor>
    <text evidence="1">The Mn(2+) ion enhances activity.</text>
</comment>
<feature type="binding site" evidence="1">
    <location>
        <position position="151"/>
    </location>
    <ligand>
        <name>Mn(2+)</name>
        <dbReference type="ChEBI" id="CHEBI:29035"/>
        <label>2</label>
    </ligand>
</feature>
<evidence type="ECO:0000313" key="4">
    <source>
        <dbReference type="Proteomes" id="UP000594681"/>
    </source>
</evidence>
<evidence type="ECO:0000256" key="1">
    <source>
        <dbReference type="PIRSR" id="PIRSR005962-1"/>
    </source>
</evidence>
<gene>
    <name evidence="3" type="ORF">G7Y31_07725</name>
</gene>
<dbReference type="GO" id="GO:0016787">
    <property type="term" value="F:hydrolase activity"/>
    <property type="evidence" value="ECO:0007669"/>
    <property type="project" value="UniProtKB-KW"/>
</dbReference>
<proteinExistence type="predicted"/>
<feature type="binding site" evidence="1">
    <location>
        <position position="178"/>
    </location>
    <ligand>
        <name>Mn(2+)</name>
        <dbReference type="ChEBI" id="CHEBI:29035"/>
        <label>2</label>
    </ligand>
</feature>
<accession>A0A7T0KCW9</accession>
<dbReference type="InterPro" id="IPR036264">
    <property type="entry name" value="Bact_exopeptidase_dim_dom"/>
</dbReference>
<dbReference type="PIRSF" id="PIRSF005962">
    <property type="entry name" value="Pept_M20D_amidohydro"/>
    <property type="match status" value="1"/>
</dbReference>
<dbReference type="InterPro" id="IPR002933">
    <property type="entry name" value="Peptidase_M20"/>
</dbReference>
<dbReference type="EMBL" id="CP064954">
    <property type="protein sequence ID" value="QPK78458.1"/>
    <property type="molecule type" value="Genomic_DNA"/>
</dbReference>
<name>A0A7T0KCW9_9CORY</name>
<dbReference type="NCBIfam" id="TIGR01891">
    <property type="entry name" value="amidohydrolases"/>
    <property type="match status" value="1"/>
</dbReference>
<evidence type="ECO:0000259" key="2">
    <source>
        <dbReference type="Pfam" id="PF07687"/>
    </source>
</evidence>
<dbReference type="SUPFAM" id="SSF53187">
    <property type="entry name" value="Zn-dependent exopeptidases"/>
    <property type="match status" value="1"/>
</dbReference>
<dbReference type="Gene3D" id="3.30.70.360">
    <property type="match status" value="1"/>
</dbReference>
<dbReference type="Proteomes" id="UP000594681">
    <property type="component" value="Chromosome"/>
</dbReference>
<dbReference type="PANTHER" id="PTHR11014">
    <property type="entry name" value="PEPTIDASE M20 FAMILY MEMBER"/>
    <property type="match status" value="1"/>
</dbReference>
<keyword evidence="4" id="KW-1185">Reference proteome</keyword>
<sequence>MSHVSPLSAPLSAANIAQILDSTTADLSWQEAFYQDLHQHPELSHQEQRTARRIREQLEGMDCEVVSPIGGTGLVAIFRNGPGPTVLTRADFDALPVREDTGVDFAATNGCMHACGHDMHTTALLGACALLDAAREHWSGTFLALFQPAEETSDGAKTMLADSLVDRVPRPDVCLGQHVMPGPAGQVQIAPGPILAGCDSLRIRIPGRSAHASMPHNSIDPTFIAAMVVVRLQAIVGREVAPSDFFVISVGELHAGDKNNIIPDSAELVLNTRYYDPALAQRVYASLERMVRAECAASASPGEPTFEYFAHGEVTDNDPQAHARLAPVFVEVFGTDCVPAVPATASEDFCYLPQAWGVPYYFWLVGSTPEHRLDNPPVNHQADFLPDYAPTVAASTRAAAAATLSFLHATQPRTP</sequence>
<dbReference type="Pfam" id="PF07687">
    <property type="entry name" value="M20_dimer"/>
    <property type="match status" value="1"/>
</dbReference>
<dbReference type="InterPro" id="IPR017439">
    <property type="entry name" value="Amidohydrolase"/>
</dbReference>
<reference evidence="3 4" key="1">
    <citation type="submission" date="2020-11" db="EMBL/GenBank/DDBJ databases">
        <title>Corynebacterium sp. ZJ-599.</title>
        <authorList>
            <person name="Zhou J."/>
        </authorList>
    </citation>
    <scope>NUCLEOTIDE SEQUENCE [LARGE SCALE GENOMIC DNA]</scope>
    <source>
        <strain evidence="3 4">ZJ-599</strain>
    </source>
</reference>
<dbReference type="SUPFAM" id="SSF55031">
    <property type="entry name" value="Bacterial exopeptidase dimerisation domain"/>
    <property type="match status" value="1"/>
</dbReference>
<feature type="binding site" evidence="1">
    <location>
        <position position="380"/>
    </location>
    <ligand>
        <name>Mn(2+)</name>
        <dbReference type="ChEBI" id="CHEBI:29035"/>
        <label>2</label>
    </ligand>
</feature>
<keyword evidence="1" id="KW-0464">Manganese</keyword>
<keyword evidence="1" id="KW-0479">Metal-binding</keyword>
<keyword evidence="3" id="KW-0378">Hydrolase</keyword>
<evidence type="ECO:0000313" key="3">
    <source>
        <dbReference type="EMBL" id="QPK78458.1"/>
    </source>
</evidence>
<dbReference type="Gene3D" id="3.40.630.10">
    <property type="entry name" value="Zn peptidases"/>
    <property type="match status" value="1"/>
</dbReference>
<protein>
    <submittedName>
        <fullName evidence="3">Amidohydrolase</fullName>
    </submittedName>
</protein>
<dbReference type="KEGG" id="cliz:G7Y31_07725"/>
<dbReference type="AlphaFoldDB" id="A0A7T0KCW9"/>